<dbReference type="SUPFAM" id="SSF103506">
    <property type="entry name" value="Mitochondrial carrier"/>
    <property type="match status" value="1"/>
</dbReference>
<evidence type="ECO:0000256" key="4">
    <source>
        <dbReference type="ARBA" id="ARBA00023136"/>
    </source>
</evidence>
<evidence type="ECO:0000313" key="7">
    <source>
        <dbReference type="EMBL" id="KAL1409303.1"/>
    </source>
</evidence>
<feature type="transmembrane region" description="Helical" evidence="6">
    <location>
        <begin position="275"/>
        <end position="296"/>
    </location>
</feature>
<dbReference type="PROSITE" id="PS50920">
    <property type="entry name" value="SOLCAR"/>
    <property type="match status" value="1"/>
</dbReference>
<keyword evidence="3 6" id="KW-1133">Transmembrane helix</keyword>
<name>A0ABR3Q3R8_9TREE</name>
<feature type="transmembrane region" description="Helical" evidence="6">
    <location>
        <begin position="77"/>
        <end position="95"/>
    </location>
</feature>
<dbReference type="Pfam" id="PF00153">
    <property type="entry name" value="Mito_carr"/>
    <property type="match status" value="2"/>
</dbReference>
<dbReference type="PANTHER" id="PTHR47567:SF1">
    <property type="entry name" value="NAD-DEPENDENT EPIMERASE_DEHYDRATASE DOMAIN-CONTAINING PROTEIN"/>
    <property type="match status" value="1"/>
</dbReference>
<comment type="subcellular location">
    <subcellularLocation>
        <location evidence="1">Membrane</location>
        <topology evidence="1">Multi-pass membrane protein</topology>
    </subcellularLocation>
</comment>
<dbReference type="PANTHER" id="PTHR47567">
    <property type="entry name" value="MITOCHONDRIAL SUBSTRATE/SOLUTE CARRIER"/>
    <property type="match status" value="1"/>
</dbReference>
<feature type="transmembrane region" description="Helical" evidence="6">
    <location>
        <begin position="237"/>
        <end position="255"/>
    </location>
</feature>
<keyword evidence="4 5" id="KW-0472">Membrane</keyword>
<organism evidence="7 8">
    <name type="scientific">Vanrija albida</name>
    <dbReference type="NCBI Taxonomy" id="181172"/>
    <lineage>
        <taxon>Eukaryota</taxon>
        <taxon>Fungi</taxon>
        <taxon>Dikarya</taxon>
        <taxon>Basidiomycota</taxon>
        <taxon>Agaricomycotina</taxon>
        <taxon>Tremellomycetes</taxon>
        <taxon>Trichosporonales</taxon>
        <taxon>Trichosporonaceae</taxon>
        <taxon>Vanrija</taxon>
    </lineage>
</organism>
<dbReference type="EMBL" id="JBBXJM010000003">
    <property type="protein sequence ID" value="KAL1409303.1"/>
    <property type="molecule type" value="Genomic_DNA"/>
</dbReference>
<comment type="caution">
    <text evidence="7">The sequence shown here is derived from an EMBL/GenBank/DDBJ whole genome shotgun (WGS) entry which is preliminary data.</text>
</comment>
<feature type="transmembrane region" description="Helical" evidence="6">
    <location>
        <begin position="396"/>
        <end position="417"/>
    </location>
</feature>
<evidence type="ECO:0000256" key="6">
    <source>
        <dbReference type="SAM" id="Phobius"/>
    </source>
</evidence>
<feature type="transmembrane region" description="Helical" evidence="6">
    <location>
        <begin position="437"/>
        <end position="457"/>
    </location>
</feature>
<feature type="repeat" description="Solcar" evidence="5">
    <location>
        <begin position="521"/>
        <end position="603"/>
    </location>
</feature>
<keyword evidence="2 5" id="KW-0812">Transmembrane</keyword>
<evidence type="ECO:0000256" key="1">
    <source>
        <dbReference type="ARBA" id="ARBA00004141"/>
    </source>
</evidence>
<sequence length="703" mass="74848">MESVIDLTTTSFKAIAAVAVVFTAAYAYNGPDKSPLGRTLLKLSHKVLLPALIFVSLAASPGLSFKRLLQQWPSVVLNLITHAASLFFSVLYFHWQRGNKWLIEALTFNNVSSYPLLLLQALYLLSSETSGLSHLKWRVLDHTPIVLQRATEYLVLNLVITEGLRLAIVHAVPRGFAKDTPSAADEPETGVNGDGAVAAAEASADGATERTPLLAATSAATTSPAASGIPWDTIRTAYLVPIVLPAALGVLIGAIKPLQHALVGNVAEGTTAAVWSTAGYGLVLLGAAFAVVDILGTGAEVRSTEKNQYVAARYLANSSPHGVAVPPALGTVLVYTLWRFVAVPAISIGVVKAFRHIPSVHVYLQDPAYSFVLIIAAVSPPAALPENAGAFQSSVYFYVHYVALITSVVVAIAFSVAGRGIGSGVEFDLSGALKKALGGGLAGAAAMVVQVLTLMPLRTIMNYQYRYGGSIKEAVSNLWNDGGFFRYYAGFWAAIFQGPLSRFGDTAANVGILALLSSVDWPVLVKTVVASLASATFRMTLTPIDTLKTTQQTKGGKAGLKLLRERIRENGIGCLWWGALATAAATFVGHYPWFATYNYLAAVLPLPDTVLQKLARQAFIGFAASVASDTISNSLRVVKTYRQVHEEDVGYWTAAKEIVATEGLPGLFGRGLPTRLVTNGLQGLLFSILWKLFMDIFTAKNPA</sequence>
<dbReference type="InterPro" id="IPR018108">
    <property type="entry name" value="MCP_transmembrane"/>
</dbReference>
<feature type="transmembrane region" description="Helical" evidence="6">
    <location>
        <begin position="12"/>
        <end position="28"/>
    </location>
</feature>
<evidence type="ECO:0000256" key="5">
    <source>
        <dbReference type="PROSITE-ProRule" id="PRU00282"/>
    </source>
</evidence>
<dbReference type="GeneID" id="95984325"/>
<evidence type="ECO:0000256" key="3">
    <source>
        <dbReference type="ARBA" id="ARBA00022989"/>
    </source>
</evidence>
<reference evidence="7 8" key="1">
    <citation type="submission" date="2023-08" db="EMBL/GenBank/DDBJ databases">
        <title>Annotated Genome Sequence of Vanrija albida AlHP1.</title>
        <authorList>
            <person name="Herzog R."/>
        </authorList>
    </citation>
    <scope>NUCLEOTIDE SEQUENCE [LARGE SCALE GENOMIC DNA]</scope>
    <source>
        <strain evidence="7 8">AlHP1</strain>
    </source>
</reference>
<dbReference type="Gene3D" id="1.50.40.10">
    <property type="entry name" value="Mitochondrial carrier domain"/>
    <property type="match status" value="1"/>
</dbReference>
<accession>A0ABR3Q3R8</accession>
<gene>
    <name evidence="7" type="ORF">Q8F55_003282</name>
</gene>
<dbReference type="InterPro" id="IPR023395">
    <property type="entry name" value="MCP_dom_sf"/>
</dbReference>
<evidence type="ECO:0008006" key="9">
    <source>
        <dbReference type="Google" id="ProtNLM"/>
    </source>
</evidence>
<dbReference type="Proteomes" id="UP001565368">
    <property type="component" value="Unassembled WGS sequence"/>
</dbReference>
<feature type="transmembrane region" description="Helical" evidence="6">
    <location>
        <begin position="574"/>
        <end position="594"/>
    </location>
</feature>
<protein>
    <recommendedName>
        <fullName evidence="9">Mitochondrial carrier protein</fullName>
    </recommendedName>
</protein>
<dbReference type="RefSeq" id="XP_069209247.1">
    <property type="nucleotide sequence ID" value="XM_069351829.1"/>
</dbReference>
<evidence type="ECO:0000256" key="2">
    <source>
        <dbReference type="ARBA" id="ARBA00022692"/>
    </source>
</evidence>
<proteinExistence type="predicted"/>
<keyword evidence="8" id="KW-1185">Reference proteome</keyword>
<evidence type="ECO:0000313" key="8">
    <source>
        <dbReference type="Proteomes" id="UP001565368"/>
    </source>
</evidence>